<keyword evidence="2" id="KW-1185">Reference proteome</keyword>
<dbReference type="Gene3D" id="3.40.50.360">
    <property type="match status" value="1"/>
</dbReference>
<dbReference type="EMBL" id="JAFKDB010000008">
    <property type="protein sequence ID" value="MBN7769715.1"/>
    <property type="molecule type" value="Genomic_DNA"/>
</dbReference>
<reference evidence="1 2" key="1">
    <citation type="submission" date="2021-02" db="EMBL/GenBank/DDBJ databases">
        <title>PHA producing bacteria isolated from coastal sediment in Guangdong, Shenzhen.</title>
        <authorList>
            <person name="Zheng W."/>
            <person name="Yu S."/>
            <person name="Huang Y."/>
        </authorList>
    </citation>
    <scope>NUCLEOTIDE SEQUENCE [LARGE SCALE GENOMIC DNA]</scope>
    <source>
        <strain evidence="1 2">TN21-5</strain>
    </source>
</reference>
<dbReference type="InterPro" id="IPR029039">
    <property type="entry name" value="Flavoprotein-like_sf"/>
</dbReference>
<accession>A0ABS3BHK4</accession>
<dbReference type="Proteomes" id="UP000664344">
    <property type="component" value="Unassembled WGS sequence"/>
</dbReference>
<evidence type="ECO:0000313" key="1">
    <source>
        <dbReference type="EMBL" id="MBN7769715.1"/>
    </source>
</evidence>
<organism evidence="1 2">
    <name type="scientific">Marinobacter daepoensis</name>
    <dbReference type="NCBI Taxonomy" id="262077"/>
    <lineage>
        <taxon>Bacteria</taxon>
        <taxon>Pseudomonadati</taxon>
        <taxon>Pseudomonadota</taxon>
        <taxon>Gammaproteobacteria</taxon>
        <taxon>Pseudomonadales</taxon>
        <taxon>Marinobacteraceae</taxon>
        <taxon>Marinobacter</taxon>
    </lineage>
</organism>
<name>A0ABS3BHK4_9GAMM</name>
<comment type="caution">
    <text evidence="1">The sequence shown here is derived from an EMBL/GenBank/DDBJ whole genome shotgun (WGS) entry which is preliminary data.</text>
</comment>
<proteinExistence type="predicted"/>
<dbReference type="RefSeq" id="WP_206557123.1">
    <property type="nucleotide sequence ID" value="NZ_JAFKDB010000008.1"/>
</dbReference>
<sequence length="153" mass="16852">MKRLLVCAHAPSLNTARMREALVKGARHPDIGGVEVVVKAPLDTQPDDILSCDAIVIGTTENLGYMAGLIKDVFDRCYYECLEKTEGLPFAFYVRAGHDGTGTHRAIESITTGLRWRLVQEPLICRGEFQEEFVDQCQRLGLSMAASLEAGII</sequence>
<protein>
    <submittedName>
        <fullName evidence="1">Flavodoxin family protein</fullName>
    </submittedName>
</protein>
<evidence type="ECO:0000313" key="2">
    <source>
        <dbReference type="Proteomes" id="UP000664344"/>
    </source>
</evidence>
<dbReference type="SUPFAM" id="SSF52218">
    <property type="entry name" value="Flavoproteins"/>
    <property type="match status" value="1"/>
</dbReference>
<gene>
    <name evidence="1" type="ORF">JYP53_07360</name>
</gene>